<evidence type="ECO:0000313" key="3">
    <source>
        <dbReference type="Proteomes" id="UP000824160"/>
    </source>
</evidence>
<feature type="transmembrane region" description="Helical" evidence="1">
    <location>
        <begin position="166"/>
        <end position="189"/>
    </location>
</feature>
<evidence type="ECO:0000256" key="1">
    <source>
        <dbReference type="SAM" id="Phobius"/>
    </source>
</evidence>
<keyword evidence="1" id="KW-0472">Membrane</keyword>
<dbReference type="PANTHER" id="PTHR40078:SF1">
    <property type="entry name" value="INTEGRAL MEMBRANE PROTEIN"/>
    <property type="match status" value="1"/>
</dbReference>
<dbReference type="EMBL" id="DVLW01000197">
    <property type="protein sequence ID" value="HIT94958.1"/>
    <property type="molecule type" value="Genomic_DNA"/>
</dbReference>
<keyword evidence="1" id="KW-1133">Transmembrane helix</keyword>
<dbReference type="InterPro" id="IPR038750">
    <property type="entry name" value="YczE/YyaS-like"/>
</dbReference>
<dbReference type="PANTHER" id="PTHR40078">
    <property type="entry name" value="INTEGRAL MEMBRANE PROTEIN-RELATED"/>
    <property type="match status" value="1"/>
</dbReference>
<evidence type="ECO:0008006" key="4">
    <source>
        <dbReference type="Google" id="ProtNLM"/>
    </source>
</evidence>
<accession>A0A9D1H7B6</accession>
<feature type="transmembrane region" description="Helical" evidence="1">
    <location>
        <begin position="9"/>
        <end position="31"/>
    </location>
</feature>
<feature type="transmembrane region" description="Helical" evidence="1">
    <location>
        <begin position="76"/>
        <end position="100"/>
    </location>
</feature>
<comment type="caution">
    <text evidence="2">The sequence shown here is derived from an EMBL/GenBank/DDBJ whole genome shotgun (WGS) entry which is preliminary data.</text>
</comment>
<reference evidence="2" key="2">
    <citation type="journal article" date="2021" name="PeerJ">
        <title>Extensive microbial diversity within the chicken gut microbiome revealed by metagenomics and culture.</title>
        <authorList>
            <person name="Gilroy R."/>
            <person name="Ravi A."/>
            <person name="Getino M."/>
            <person name="Pursley I."/>
            <person name="Horton D.L."/>
            <person name="Alikhan N.F."/>
            <person name="Baker D."/>
            <person name="Gharbi K."/>
            <person name="Hall N."/>
            <person name="Watson M."/>
            <person name="Adriaenssens E.M."/>
            <person name="Foster-Nyarko E."/>
            <person name="Jarju S."/>
            <person name="Secka A."/>
            <person name="Antonio M."/>
            <person name="Oren A."/>
            <person name="Chaudhuri R.R."/>
            <person name="La Ragione R."/>
            <person name="Hildebrand F."/>
            <person name="Pallen M.J."/>
        </authorList>
    </citation>
    <scope>NUCLEOTIDE SEQUENCE</scope>
    <source>
        <strain evidence="2">ChiBcec7-5410</strain>
    </source>
</reference>
<dbReference type="AlphaFoldDB" id="A0A9D1H7B6"/>
<reference evidence="2" key="1">
    <citation type="submission" date="2020-10" db="EMBL/GenBank/DDBJ databases">
        <authorList>
            <person name="Gilroy R."/>
        </authorList>
    </citation>
    <scope>NUCLEOTIDE SEQUENCE</scope>
    <source>
        <strain evidence="2">ChiBcec7-5410</strain>
    </source>
</reference>
<protein>
    <recommendedName>
        <fullName evidence="4">Integral membrane protein</fullName>
    </recommendedName>
</protein>
<gene>
    <name evidence="2" type="ORF">IAC43_07205</name>
</gene>
<feature type="transmembrane region" description="Helical" evidence="1">
    <location>
        <begin position="106"/>
        <end position="127"/>
    </location>
</feature>
<keyword evidence="1" id="KW-0812">Transmembrane</keyword>
<dbReference type="Pfam" id="PF19700">
    <property type="entry name" value="DUF6198"/>
    <property type="match status" value="1"/>
</dbReference>
<organism evidence="2 3">
    <name type="scientific">Candidatus Faecivivens stercoripullorum</name>
    <dbReference type="NCBI Taxonomy" id="2840805"/>
    <lineage>
        <taxon>Bacteria</taxon>
        <taxon>Bacillati</taxon>
        <taxon>Bacillota</taxon>
        <taxon>Clostridia</taxon>
        <taxon>Eubacteriales</taxon>
        <taxon>Oscillospiraceae</taxon>
        <taxon>Oscillospiraceae incertae sedis</taxon>
        <taxon>Candidatus Faecivivens</taxon>
    </lineage>
</organism>
<name>A0A9D1H7B6_9FIRM</name>
<feature type="transmembrane region" description="Helical" evidence="1">
    <location>
        <begin position="51"/>
        <end position="69"/>
    </location>
</feature>
<evidence type="ECO:0000313" key="2">
    <source>
        <dbReference type="EMBL" id="HIT94958.1"/>
    </source>
</evidence>
<sequence>MIKFNLRRVLVMCLGIVIMGLGISLFKISLMGNDPSSAMVMALGDRLGIDFSVMLIIMNSLFFLVEILLGRRYIGIGTFVNWFCVGILASFYTRLITSFWTVPNAFLPRLALMGGGVLVLSLSASLYQTADLGISPYDSLSIIMRDRLPVPYFWCRIFTDAACSAICWVLGGIVGLGTLFCALGLGPFIHFFNRTVSEKLCGVQKQDTAAVSENG</sequence>
<dbReference type="Proteomes" id="UP000824160">
    <property type="component" value="Unassembled WGS sequence"/>
</dbReference>
<proteinExistence type="predicted"/>